<dbReference type="EMBL" id="BNDW01000058">
    <property type="protein sequence ID" value="GHI24468.1"/>
    <property type="molecule type" value="Genomic_DNA"/>
</dbReference>
<evidence type="ECO:0000256" key="1">
    <source>
        <dbReference type="SAM" id="MobiDB-lite"/>
    </source>
</evidence>
<gene>
    <name evidence="2" type="ORF">Shyd_58390</name>
</gene>
<protein>
    <submittedName>
        <fullName evidence="2">Uncharacterized protein</fullName>
    </submittedName>
</protein>
<comment type="caution">
    <text evidence="2">The sequence shown here is derived from an EMBL/GenBank/DDBJ whole genome shotgun (WGS) entry which is preliminary data.</text>
</comment>
<proteinExistence type="predicted"/>
<sequence length="93" mass="10316">MAVNEKTPGANMRALHALAPGLVKAGPATARPPTRPRLRPHRPRPVSSAGYRRALEAHRQPVQPVPGAPRLPYERWERRSIGYHEERCSGRAA</sequence>
<accession>A0ABQ3PHG1</accession>
<reference evidence="2" key="1">
    <citation type="submission" date="2024-05" db="EMBL/GenBank/DDBJ databases">
        <title>Whole genome shotgun sequence of Streptomyces hydrogenans NBRC 13475.</title>
        <authorList>
            <person name="Komaki H."/>
            <person name="Tamura T."/>
        </authorList>
    </citation>
    <scope>NUCLEOTIDE SEQUENCE</scope>
    <source>
        <strain evidence="2">NBRC 13475</strain>
    </source>
</reference>
<organism evidence="2 3">
    <name type="scientific">Streptomyces hydrogenans</name>
    <dbReference type="NCBI Taxonomy" id="1873719"/>
    <lineage>
        <taxon>Bacteria</taxon>
        <taxon>Bacillati</taxon>
        <taxon>Actinomycetota</taxon>
        <taxon>Actinomycetes</taxon>
        <taxon>Kitasatosporales</taxon>
        <taxon>Streptomycetaceae</taxon>
        <taxon>Streptomyces</taxon>
    </lineage>
</organism>
<evidence type="ECO:0000313" key="2">
    <source>
        <dbReference type="EMBL" id="GHI24468.1"/>
    </source>
</evidence>
<feature type="compositionally biased region" description="Basic residues" evidence="1">
    <location>
        <begin position="34"/>
        <end position="44"/>
    </location>
</feature>
<name>A0ABQ3PHG1_9ACTN</name>
<feature type="region of interest" description="Disordered" evidence="1">
    <location>
        <begin position="1"/>
        <end position="50"/>
    </location>
</feature>
<keyword evidence="3" id="KW-1185">Reference proteome</keyword>
<evidence type="ECO:0000313" key="3">
    <source>
        <dbReference type="Proteomes" id="UP001052739"/>
    </source>
</evidence>
<dbReference type="Proteomes" id="UP001052739">
    <property type="component" value="Unassembled WGS sequence"/>
</dbReference>